<sequence>MRLVVACALALLGIACAQPAPPPPAAAPEKPASTTVNPARIDRARDGLPDGYEVTPYTGSPAPFASWGLQESAVADPAQCATLGAPAVDPASARGWSASGAGGIVYAVVAGAAPEATPPSQLFGECAQWSVTAGRATATVTTRPGPAVDAAQTSAMSTAITIVVEGGTETRSHADTFVAYLGDHVCYIVVVTDPGSPHPGLAPEFGSDLLVETVSTLRG</sequence>
<evidence type="ECO:0000313" key="4">
    <source>
        <dbReference type="EMBL" id="ADT98000.1"/>
    </source>
</evidence>
<feature type="chain" id="PRO_5039535459" description="DUF5642 domain-containing protein" evidence="2">
    <location>
        <begin position="18"/>
        <end position="219"/>
    </location>
</feature>
<dbReference type="AlphaFoldDB" id="E6TIX7"/>
<accession>E6TIX7</accession>
<feature type="signal peptide" evidence="2">
    <location>
        <begin position="1"/>
        <end position="17"/>
    </location>
</feature>
<name>E6TIX7_MYCSR</name>
<evidence type="ECO:0000259" key="3">
    <source>
        <dbReference type="Pfam" id="PF18702"/>
    </source>
</evidence>
<dbReference type="Proteomes" id="UP000008916">
    <property type="component" value="Chromosome"/>
</dbReference>
<dbReference type="InterPro" id="IPR041313">
    <property type="entry name" value="DUF5642"/>
</dbReference>
<keyword evidence="2" id="KW-0732">Signal</keyword>
<feature type="domain" description="DUF5642" evidence="3">
    <location>
        <begin position="37"/>
        <end position="218"/>
    </location>
</feature>
<dbReference type="RefSeq" id="WP_013470957.1">
    <property type="nucleotide sequence ID" value="NC_014814.1"/>
</dbReference>
<protein>
    <recommendedName>
        <fullName evidence="3">DUF5642 domain-containing protein</fullName>
    </recommendedName>
</protein>
<evidence type="ECO:0000256" key="2">
    <source>
        <dbReference type="SAM" id="SignalP"/>
    </source>
</evidence>
<dbReference type="EMBL" id="CP002385">
    <property type="protein sequence ID" value="ADT98000.1"/>
    <property type="molecule type" value="Genomic_DNA"/>
</dbReference>
<dbReference type="Pfam" id="PF18702">
    <property type="entry name" value="DUF5642"/>
    <property type="match status" value="1"/>
</dbReference>
<evidence type="ECO:0000256" key="1">
    <source>
        <dbReference type="SAM" id="MobiDB-lite"/>
    </source>
</evidence>
<dbReference type="PROSITE" id="PS51257">
    <property type="entry name" value="PROKAR_LIPOPROTEIN"/>
    <property type="match status" value="1"/>
</dbReference>
<evidence type="ECO:0000313" key="5">
    <source>
        <dbReference type="Proteomes" id="UP000008916"/>
    </source>
</evidence>
<organism evidence="4 5">
    <name type="scientific">Mycolicibacterium gilvum (strain DSM 45189 / LMG 24558 / Spyr1)</name>
    <name type="common">Mycobacterium gilvum</name>
    <dbReference type="NCBI Taxonomy" id="278137"/>
    <lineage>
        <taxon>Bacteria</taxon>
        <taxon>Bacillati</taxon>
        <taxon>Actinomycetota</taxon>
        <taxon>Actinomycetes</taxon>
        <taxon>Mycobacteriales</taxon>
        <taxon>Mycobacteriaceae</taxon>
        <taxon>Mycolicibacterium</taxon>
    </lineage>
</organism>
<dbReference type="HOGENOM" id="CLU_1271153_0_0_11"/>
<reference evidence="4 5" key="1">
    <citation type="journal article" date="2011" name="Stand. Genomic Sci.">
        <title>Complete genome sequence of Mycobacterium sp. strain (Spyr1) and reclassification to Mycobacterium gilvum Spyr1.</title>
        <authorList>
            <person name="Kallimanis A."/>
            <person name="Karabika E."/>
            <person name="Mavromatis K."/>
            <person name="Lapidus A."/>
            <person name="Labutti K.M."/>
            <person name="Liolios K."/>
            <person name="Ivanova N."/>
            <person name="Goodwin L."/>
            <person name="Woyke T."/>
            <person name="Velentzas A.D."/>
            <person name="Perisynakis A."/>
            <person name="Ouzounis C.C."/>
            <person name="Kyrpides N.C."/>
            <person name="Koukkou A.I."/>
            <person name="Drainas C."/>
        </authorList>
    </citation>
    <scope>NUCLEOTIDE SEQUENCE [LARGE SCALE GENOMIC DNA]</scope>
    <source>
        <strain evidence="5">DSM 45189 / LMG 24558 / Spyr1</strain>
    </source>
</reference>
<keyword evidence="5" id="KW-1185">Reference proteome</keyword>
<gene>
    <name evidence="4" type="ordered locus">Mspyr1_13210</name>
</gene>
<dbReference type="KEGG" id="msp:Mspyr1_13210"/>
<proteinExistence type="predicted"/>
<feature type="region of interest" description="Disordered" evidence="1">
    <location>
        <begin position="21"/>
        <end position="53"/>
    </location>
</feature>